<reference evidence="1 2" key="1">
    <citation type="submission" date="2020-04" db="EMBL/GenBank/DDBJ databases">
        <title>Azohydromonas sp. isolated from soil.</title>
        <authorList>
            <person name="Dahal R.H."/>
        </authorList>
    </citation>
    <scope>NUCLEOTIDE SEQUENCE [LARGE SCALE GENOMIC DNA]</scope>
    <source>
        <strain evidence="1 2">G-1-1-14</strain>
    </source>
</reference>
<evidence type="ECO:0000313" key="1">
    <source>
        <dbReference type="EMBL" id="NML17335.1"/>
    </source>
</evidence>
<keyword evidence="2" id="KW-1185">Reference proteome</keyword>
<proteinExistence type="predicted"/>
<gene>
    <name evidence="1" type="ORF">HHL10_20385</name>
</gene>
<protein>
    <recommendedName>
        <fullName evidence="3">Transposase</fullName>
    </recommendedName>
</protein>
<sequence length="75" mass="8471">MVTLLANRLVRNGCLPMRQAVWYVKTAPTFSDALAAVRAHWWCAIGLSTSHCERDIIKVPRSVFRRLHEAACYAA</sequence>
<name>A0A848FES1_9BURK</name>
<accession>A0A848FES1</accession>
<dbReference type="RefSeq" id="WP_169162238.1">
    <property type="nucleotide sequence ID" value="NZ_JABBFW010000017.1"/>
</dbReference>
<evidence type="ECO:0000313" key="2">
    <source>
        <dbReference type="Proteomes" id="UP000574067"/>
    </source>
</evidence>
<organism evidence="1 2">
    <name type="scientific">Azohydromonas caseinilytica</name>
    <dbReference type="NCBI Taxonomy" id="2728836"/>
    <lineage>
        <taxon>Bacteria</taxon>
        <taxon>Pseudomonadati</taxon>
        <taxon>Pseudomonadota</taxon>
        <taxon>Betaproteobacteria</taxon>
        <taxon>Burkholderiales</taxon>
        <taxon>Sphaerotilaceae</taxon>
        <taxon>Azohydromonas</taxon>
    </lineage>
</organism>
<dbReference type="EMBL" id="JABBFW010000017">
    <property type="protein sequence ID" value="NML17335.1"/>
    <property type="molecule type" value="Genomic_DNA"/>
</dbReference>
<dbReference type="AlphaFoldDB" id="A0A848FES1"/>
<dbReference type="Proteomes" id="UP000574067">
    <property type="component" value="Unassembled WGS sequence"/>
</dbReference>
<comment type="caution">
    <text evidence="1">The sequence shown here is derived from an EMBL/GenBank/DDBJ whole genome shotgun (WGS) entry which is preliminary data.</text>
</comment>
<evidence type="ECO:0008006" key="3">
    <source>
        <dbReference type="Google" id="ProtNLM"/>
    </source>
</evidence>